<dbReference type="WBParaSite" id="ACOC_0000374701-mRNA-1">
    <property type="protein sequence ID" value="ACOC_0000374701-mRNA-1"/>
    <property type="gene ID" value="ACOC_0000374701"/>
</dbReference>
<proteinExistence type="predicted"/>
<organism evidence="3">
    <name type="scientific">Angiostrongylus costaricensis</name>
    <name type="common">Nematode worm</name>
    <dbReference type="NCBI Taxonomy" id="334426"/>
    <lineage>
        <taxon>Eukaryota</taxon>
        <taxon>Metazoa</taxon>
        <taxon>Ecdysozoa</taxon>
        <taxon>Nematoda</taxon>
        <taxon>Chromadorea</taxon>
        <taxon>Rhabditida</taxon>
        <taxon>Rhabditina</taxon>
        <taxon>Rhabditomorpha</taxon>
        <taxon>Strongyloidea</taxon>
        <taxon>Metastrongylidae</taxon>
        <taxon>Angiostrongylus</taxon>
    </lineage>
</organism>
<sequence length="106" mass="11084">MAPGAAAQVSGIAPSAAAARGFVFEVLEQQGHAAGLHDPIIQIILGQLTVRINYEPLQCVEVEVNRPSANLGNPIDGGLAALNGRSADLESEVRKYLYCQENITGG</sequence>
<dbReference type="EMBL" id="UYYA01001363">
    <property type="protein sequence ID" value="VDM55333.1"/>
    <property type="molecule type" value="Genomic_DNA"/>
</dbReference>
<evidence type="ECO:0000313" key="2">
    <source>
        <dbReference type="Proteomes" id="UP000267027"/>
    </source>
</evidence>
<evidence type="ECO:0000313" key="1">
    <source>
        <dbReference type="EMBL" id="VDM55333.1"/>
    </source>
</evidence>
<dbReference type="AlphaFoldDB" id="A0A0R3PHC0"/>
<reference evidence="1 2" key="2">
    <citation type="submission" date="2018-11" db="EMBL/GenBank/DDBJ databases">
        <authorList>
            <consortium name="Pathogen Informatics"/>
        </authorList>
    </citation>
    <scope>NUCLEOTIDE SEQUENCE [LARGE SCALE GENOMIC DNA]</scope>
    <source>
        <strain evidence="1 2">Costa Rica</strain>
    </source>
</reference>
<keyword evidence="2" id="KW-1185">Reference proteome</keyword>
<protein>
    <submittedName>
        <fullName evidence="3">Mediator of RNA polymerase II transcription subunit 18</fullName>
    </submittedName>
</protein>
<dbReference type="Proteomes" id="UP000267027">
    <property type="component" value="Unassembled WGS sequence"/>
</dbReference>
<name>A0A0R3PHC0_ANGCS</name>
<evidence type="ECO:0000313" key="3">
    <source>
        <dbReference type="WBParaSite" id="ACOC_0000374701-mRNA-1"/>
    </source>
</evidence>
<reference evidence="3" key="1">
    <citation type="submission" date="2017-02" db="UniProtKB">
        <authorList>
            <consortium name="WormBaseParasite"/>
        </authorList>
    </citation>
    <scope>IDENTIFICATION</scope>
</reference>
<accession>A0A0R3PHC0</accession>
<gene>
    <name evidence="1" type="ORF">ACOC_LOCUS3748</name>
</gene>